<feature type="compositionally biased region" description="Polar residues" evidence="1">
    <location>
        <begin position="143"/>
        <end position="170"/>
    </location>
</feature>
<feature type="region of interest" description="Disordered" evidence="1">
    <location>
        <begin position="198"/>
        <end position="257"/>
    </location>
</feature>
<keyword evidence="3" id="KW-1185">Reference proteome</keyword>
<gene>
    <name evidence="2" type="ORF">MMYC01_200045</name>
</gene>
<evidence type="ECO:0000313" key="2">
    <source>
        <dbReference type="EMBL" id="KXX83361.1"/>
    </source>
</evidence>
<evidence type="ECO:0000256" key="1">
    <source>
        <dbReference type="SAM" id="MobiDB-lite"/>
    </source>
</evidence>
<feature type="compositionally biased region" description="Polar residues" evidence="1">
    <location>
        <begin position="225"/>
        <end position="235"/>
    </location>
</feature>
<reference evidence="2 3" key="1">
    <citation type="journal article" date="2016" name="Genome Announc.">
        <title>Genome Sequence of Madurella mycetomatis mm55, Isolated from a Human Mycetoma Case in Sudan.</title>
        <authorList>
            <person name="Smit S."/>
            <person name="Derks M.F."/>
            <person name="Bervoets S."/>
            <person name="Fahal A."/>
            <person name="van Leeuwen W."/>
            <person name="van Belkum A."/>
            <person name="van de Sande W.W."/>
        </authorList>
    </citation>
    <scope>NUCLEOTIDE SEQUENCE [LARGE SCALE GENOMIC DNA]</scope>
    <source>
        <strain evidence="3">mm55</strain>
    </source>
</reference>
<proteinExistence type="predicted"/>
<evidence type="ECO:0000313" key="3">
    <source>
        <dbReference type="Proteomes" id="UP000078237"/>
    </source>
</evidence>
<organism evidence="2 3">
    <name type="scientific">Madurella mycetomatis</name>
    <dbReference type="NCBI Taxonomy" id="100816"/>
    <lineage>
        <taxon>Eukaryota</taxon>
        <taxon>Fungi</taxon>
        <taxon>Dikarya</taxon>
        <taxon>Ascomycota</taxon>
        <taxon>Pezizomycotina</taxon>
        <taxon>Sordariomycetes</taxon>
        <taxon>Sordariomycetidae</taxon>
        <taxon>Sordariales</taxon>
        <taxon>Sordariales incertae sedis</taxon>
        <taxon>Madurella</taxon>
    </lineage>
</organism>
<dbReference type="AlphaFoldDB" id="A0A150ASE6"/>
<comment type="caution">
    <text evidence="2">The sequence shown here is derived from an EMBL/GenBank/DDBJ whole genome shotgun (WGS) entry which is preliminary data.</text>
</comment>
<sequence>MNRRMEGPLQMIEELGGFYTLRDLRVPVAVLSANSTMEACSAIISEREVLSTVTAETVRFLGYEPRDLPEDYSRRSFLSYWNDTIRPRRYVSLVVEQRRYGLDPIIKDFIILDDDVKDRKVDLVLGNQPLKVGATGGREDAQQSRADAQSGLRNTTDPAMNDAAGNSSNLSANITSAHRAAPPPTPVGVPLICSPGWSQQGAQPTWPQHPLLYLSPPATHARGTPSPQDASSGWSNYPYPSLYGPTDAGSFGGADDA</sequence>
<feature type="region of interest" description="Disordered" evidence="1">
    <location>
        <begin position="130"/>
        <end position="170"/>
    </location>
</feature>
<name>A0A150ASE6_9PEZI</name>
<dbReference type="VEuPathDB" id="FungiDB:MMYC01_200045"/>
<dbReference type="Proteomes" id="UP000078237">
    <property type="component" value="Unassembled WGS sequence"/>
</dbReference>
<dbReference type="EMBL" id="LCTW02000001">
    <property type="protein sequence ID" value="KXX83361.1"/>
    <property type="molecule type" value="Genomic_DNA"/>
</dbReference>
<protein>
    <submittedName>
        <fullName evidence="2">Uncharacterized protein</fullName>
    </submittedName>
</protein>
<accession>A0A150ASE6</accession>